<keyword evidence="4" id="KW-1185">Reference proteome</keyword>
<organism evidence="3 4">
    <name type="scientific">Thamnidium elegans</name>
    <dbReference type="NCBI Taxonomy" id="101142"/>
    <lineage>
        <taxon>Eukaryota</taxon>
        <taxon>Fungi</taxon>
        <taxon>Fungi incertae sedis</taxon>
        <taxon>Mucoromycota</taxon>
        <taxon>Mucoromycotina</taxon>
        <taxon>Mucoromycetes</taxon>
        <taxon>Mucorales</taxon>
        <taxon>Mucorineae</taxon>
        <taxon>Mucoraceae</taxon>
        <taxon>Thamnidium</taxon>
    </lineage>
</organism>
<dbReference type="CDD" id="cd23659">
    <property type="entry name" value="USP_At3g01520-like"/>
    <property type="match status" value="1"/>
</dbReference>
<dbReference type="OrthoDB" id="843225at2759"/>
<accession>A0A8H7T188</accession>
<name>A0A8H7T188_9FUNG</name>
<feature type="region of interest" description="Disordered" evidence="1">
    <location>
        <begin position="193"/>
        <end position="277"/>
    </location>
</feature>
<dbReference type="PANTHER" id="PTHR47815">
    <property type="entry name" value="UNIVERSAL STRESS PROTEIN A FAMILY PROTEIN C25B2.10"/>
    <property type="match status" value="1"/>
</dbReference>
<evidence type="ECO:0000259" key="2">
    <source>
        <dbReference type="Pfam" id="PF00582"/>
    </source>
</evidence>
<feature type="domain" description="UspA" evidence="2">
    <location>
        <begin position="50"/>
        <end position="190"/>
    </location>
</feature>
<reference evidence="3" key="1">
    <citation type="submission" date="2021-01" db="EMBL/GenBank/DDBJ databases">
        <title>Metabolic potential, ecology and presence of endohyphal bacteria is reflected in genomic diversity of Mucoromycotina.</title>
        <authorList>
            <person name="Muszewska A."/>
            <person name="Okrasinska A."/>
            <person name="Steczkiewicz K."/>
            <person name="Drgas O."/>
            <person name="Orlowska M."/>
            <person name="Perlinska-Lenart U."/>
            <person name="Aleksandrzak-Piekarczyk T."/>
            <person name="Szatraj K."/>
            <person name="Zielenkiewicz U."/>
            <person name="Pilsyk S."/>
            <person name="Malc E."/>
            <person name="Mieczkowski P."/>
            <person name="Kruszewska J.S."/>
            <person name="Biernat P."/>
            <person name="Pawlowska J."/>
        </authorList>
    </citation>
    <scope>NUCLEOTIDE SEQUENCE</scope>
    <source>
        <strain evidence="3">WA0000018081</strain>
    </source>
</reference>
<dbReference type="PANTHER" id="PTHR47815:SF1">
    <property type="entry name" value="UNIVERSAL STRESS PROTEIN A FAMILY PROTEIN C25B2.10"/>
    <property type="match status" value="1"/>
</dbReference>
<dbReference type="AlphaFoldDB" id="A0A8H7T188"/>
<dbReference type="SUPFAM" id="SSF52402">
    <property type="entry name" value="Adenine nucleotide alpha hydrolases-like"/>
    <property type="match status" value="1"/>
</dbReference>
<evidence type="ECO:0000256" key="1">
    <source>
        <dbReference type="SAM" id="MobiDB-lite"/>
    </source>
</evidence>
<evidence type="ECO:0000313" key="4">
    <source>
        <dbReference type="Proteomes" id="UP000613177"/>
    </source>
</evidence>
<evidence type="ECO:0000313" key="3">
    <source>
        <dbReference type="EMBL" id="KAG2238002.1"/>
    </source>
</evidence>
<protein>
    <recommendedName>
        <fullName evidence="2">UspA domain-containing protein</fullName>
    </recommendedName>
</protein>
<dbReference type="InterPro" id="IPR006015">
    <property type="entry name" value="Universal_stress_UspA"/>
</dbReference>
<dbReference type="InterPro" id="IPR014729">
    <property type="entry name" value="Rossmann-like_a/b/a_fold"/>
</dbReference>
<dbReference type="PRINTS" id="PR01438">
    <property type="entry name" value="UNVRSLSTRESS"/>
</dbReference>
<feature type="compositionally biased region" description="Basic residues" evidence="1">
    <location>
        <begin position="196"/>
        <end position="207"/>
    </location>
</feature>
<dbReference type="Pfam" id="PF00582">
    <property type="entry name" value="Usp"/>
    <property type="match status" value="1"/>
</dbReference>
<dbReference type="InterPro" id="IPR006016">
    <property type="entry name" value="UspA"/>
</dbReference>
<feature type="compositionally biased region" description="Low complexity" evidence="1">
    <location>
        <begin position="216"/>
        <end position="233"/>
    </location>
</feature>
<dbReference type="EMBL" id="JAEPRE010000001">
    <property type="protein sequence ID" value="KAG2238002.1"/>
    <property type="molecule type" value="Genomic_DNA"/>
</dbReference>
<gene>
    <name evidence="3" type="ORF">INT48_002565</name>
</gene>
<dbReference type="Proteomes" id="UP000613177">
    <property type="component" value="Unassembled WGS sequence"/>
</dbReference>
<comment type="caution">
    <text evidence="3">The sequence shown here is derived from an EMBL/GenBank/DDBJ whole genome shotgun (WGS) entry which is preliminary data.</text>
</comment>
<dbReference type="Gene3D" id="3.40.50.620">
    <property type="entry name" value="HUPs"/>
    <property type="match status" value="1"/>
</dbReference>
<sequence>MTTHTIPVIQQPDDYIRGVSFDTMTDQDQPDYSFTLRGKNQGYQRTRRSRTFMVATDLANYSDYALDWAIENLVDHGDEIIVLRVLTVDMSENRPNLKAMLRHEELQSKERASLVMSKIMAAGGPDLKISAVIEFVIGKVQETIQSMISVYQPSMLIVGTRGLSELKGMFINSVSKYCLQHSPVPVVVVRPENKVKKQKKSSKKTKRLSGMFRINSHSSISSMNSKGSDSSDSSSEDEEVVATEKKVQRLSVFDKIGRHSRSSSPARPSNTITPTKK</sequence>
<proteinExistence type="predicted"/>